<dbReference type="Proteomes" id="UP000326702">
    <property type="component" value="Chromosome"/>
</dbReference>
<dbReference type="Pfam" id="PF03795">
    <property type="entry name" value="YCII"/>
    <property type="match status" value="1"/>
</dbReference>
<feature type="domain" description="YCII-related" evidence="2">
    <location>
        <begin position="3"/>
        <end position="106"/>
    </location>
</feature>
<dbReference type="AlphaFoldDB" id="A0A5P9QEJ2"/>
<dbReference type="OrthoDB" id="3782166at2"/>
<dbReference type="Gene3D" id="3.30.70.1060">
    <property type="entry name" value="Dimeric alpha+beta barrel"/>
    <property type="match status" value="1"/>
</dbReference>
<dbReference type="SUPFAM" id="SSF54909">
    <property type="entry name" value="Dimeric alpha+beta barrel"/>
    <property type="match status" value="1"/>
</dbReference>
<dbReference type="InterPro" id="IPR005545">
    <property type="entry name" value="YCII"/>
</dbReference>
<dbReference type="EMBL" id="CP045529">
    <property type="protein sequence ID" value="QFU99884.1"/>
    <property type="molecule type" value="Genomic_DNA"/>
</dbReference>
<accession>A0A5P9QEJ2</accession>
<evidence type="ECO:0000259" key="2">
    <source>
        <dbReference type="Pfam" id="PF03795"/>
    </source>
</evidence>
<organism evidence="3 4">
    <name type="scientific">Luteimicrobium xylanilyticum</name>
    <dbReference type="NCBI Taxonomy" id="1133546"/>
    <lineage>
        <taxon>Bacteria</taxon>
        <taxon>Bacillati</taxon>
        <taxon>Actinomycetota</taxon>
        <taxon>Actinomycetes</taxon>
        <taxon>Micrococcales</taxon>
        <taxon>Luteimicrobium</taxon>
    </lineage>
</organism>
<sequence>MAQYAILIFDDPTAGDYTPEQREASKRYADDLVASGAMVTAFALHGADTATSLRSDLVTDGPFVDTKEVVAGFYVVEAADLDAALGLARANPAVAWGRGGLEVRPVGGSFTPAR</sequence>
<evidence type="ECO:0000313" key="3">
    <source>
        <dbReference type="EMBL" id="QFU99884.1"/>
    </source>
</evidence>
<gene>
    <name evidence="3" type="ORF">KDY119_03420</name>
</gene>
<keyword evidence="4" id="KW-1185">Reference proteome</keyword>
<dbReference type="PANTHER" id="PTHR35174:SF3">
    <property type="entry name" value="BLL7171 PROTEIN"/>
    <property type="match status" value="1"/>
</dbReference>
<dbReference type="RefSeq" id="WP_083890696.1">
    <property type="nucleotide sequence ID" value="NZ_BAABIH010000010.1"/>
</dbReference>
<proteinExistence type="inferred from homology"/>
<comment type="similarity">
    <text evidence="1">Belongs to the YciI family.</text>
</comment>
<evidence type="ECO:0000256" key="1">
    <source>
        <dbReference type="ARBA" id="ARBA00007689"/>
    </source>
</evidence>
<reference evidence="3 4" key="1">
    <citation type="submission" date="2019-10" db="EMBL/GenBank/DDBJ databases">
        <title>Genome sequence of Luteimicrobium xylanilyticum HY-24.</title>
        <authorList>
            <person name="Kim D.Y."/>
            <person name="Park H.-Y."/>
        </authorList>
    </citation>
    <scope>NUCLEOTIDE SEQUENCE [LARGE SCALE GENOMIC DNA]</scope>
    <source>
        <strain evidence="3 4">HY-24</strain>
    </source>
</reference>
<name>A0A5P9QEJ2_9MICO</name>
<dbReference type="KEGG" id="lxl:KDY119_03420"/>
<dbReference type="PANTHER" id="PTHR35174">
    <property type="entry name" value="BLL7171 PROTEIN-RELATED"/>
    <property type="match status" value="1"/>
</dbReference>
<evidence type="ECO:0000313" key="4">
    <source>
        <dbReference type="Proteomes" id="UP000326702"/>
    </source>
</evidence>
<protein>
    <recommendedName>
        <fullName evidence="2">YCII-related domain-containing protein</fullName>
    </recommendedName>
</protein>
<dbReference type="InterPro" id="IPR011008">
    <property type="entry name" value="Dimeric_a/b-barrel"/>
</dbReference>